<dbReference type="EMBL" id="CM035418">
    <property type="protein sequence ID" value="KAH7421636.1"/>
    <property type="molecule type" value="Genomic_DNA"/>
</dbReference>
<evidence type="ECO:0000256" key="3">
    <source>
        <dbReference type="ARBA" id="ARBA00022745"/>
    </source>
</evidence>
<evidence type="ECO:0000313" key="8">
    <source>
        <dbReference type="Proteomes" id="UP000825935"/>
    </source>
</evidence>
<keyword evidence="4" id="KW-0539">Nucleus</keyword>
<keyword evidence="8" id="KW-1185">Reference proteome</keyword>
<dbReference type="InterPro" id="IPR047091">
    <property type="entry name" value="EIN3-like_DNA-bd"/>
</dbReference>
<reference evidence="7" key="1">
    <citation type="submission" date="2021-08" db="EMBL/GenBank/DDBJ databases">
        <title>WGS assembly of Ceratopteris richardii.</title>
        <authorList>
            <person name="Marchant D.B."/>
            <person name="Chen G."/>
            <person name="Jenkins J."/>
            <person name="Shu S."/>
            <person name="Leebens-Mack J."/>
            <person name="Grimwood J."/>
            <person name="Schmutz J."/>
            <person name="Soltis P."/>
            <person name="Soltis D."/>
            <person name="Chen Z.-H."/>
        </authorList>
    </citation>
    <scope>NUCLEOTIDE SEQUENCE</scope>
    <source>
        <strain evidence="7">Whitten #5841</strain>
        <tissue evidence="7">Leaf</tissue>
    </source>
</reference>
<dbReference type="Pfam" id="PF04873">
    <property type="entry name" value="EIN3_DNA-bd"/>
    <property type="match status" value="1"/>
</dbReference>
<dbReference type="Gene3D" id="1.10.3180.10">
    <property type="entry name" value="DNA-binding domain of EIN3-like"/>
    <property type="match status" value="2"/>
</dbReference>
<dbReference type="GO" id="GO:0005634">
    <property type="term" value="C:nucleus"/>
    <property type="evidence" value="ECO:0007669"/>
    <property type="project" value="UniProtKB-SubCell"/>
</dbReference>
<dbReference type="InterPro" id="IPR006957">
    <property type="entry name" value="EIN3"/>
</dbReference>
<name>A0A8T2TIR6_CERRI</name>
<comment type="similarity">
    <text evidence="2">Belongs to the EIN3 family.</text>
</comment>
<gene>
    <name evidence="7" type="ORF">KP509_13G068800</name>
</gene>
<dbReference type="GO" id="GO:0003677">
    <property type="term" value="F:DNA binding"/>
    <property type="evidence" value="ECO:0007669"/>
    <property type="project" value="TreeGrafter"/>
</dbReference>
<dbReference type="PANTHER" id="PTHR33305">
    <property type="entry name" value="ETHYLENE INSENSITIVE 3-LIKE 2 PROTEIN"/>
    <property type="match status" value="1"/>
</dbReference>
<evidence type="ECO:0000256" key="5">
    <source>
        <dbReference type="SAM" id="MobiDB-lite"/>
    </source>
</evidence>
<evidence type="ECO:0000256" key="2">
    <source>
        <dbReference type="ARBA" id="ARBA00009416"/>
    </source>
</evidence>
<evidence type="ECO:0000259" key="6">
    <source>
        <dbReference type="Pfam" id="PF04873"/>
    </source>
</evidence>
<proteinExistence type="inferred from homology"/>
<dbReference type="OrthoDB" id="2017676at2759"/>
<dbReference type="SUPFAM" id="SSF116768">
    <property type="entry name" value="DNA-binding domain of EIN3-like"/>
    <property type="match status" value="1"/>
</dbReference>
<evidence type="ECO:0000256" key="1">
    <source>
        <dbReference type="ARBA" id="ARBA00004123"/>
    </source>
</evidence>
<dbReference type="AlphaFoldDB" id="A0A8T2TIR6"/>
<dbReference type="FunFam" id="1.10.3180.10:FF:000001">
    <property type="entry name" value="Ethylene insensitive 3-like 1"/>
    <property type="match status" value="1"/>
</dbReference>
<accession>A0A8T2TIR6</accession>
<protein>
    <recommendedName>
        <fullName evidence="6">Ethylene insensitive 3-like DNA-binding domain-containing protein</fullName>
    </recommendedName>
</protein>
<keyword evidence="3" id="KW-0936">Ethylene signaling pathway</keyword>
<comment type="caution">
    <text evidence="7">The sequence shown here is derived from an EMBL/GenBank/DDBJ whole genome shotgun (WGS) entry which is preliminary data.</text>
</comment>
<comment type="subcellular location">
    <subcellularLocation>
        <location evidence="1">Nucleus</location>
    </subcellularLocation>
</comment>
<dbReference type="PANTHER" id="PTHR33305:SF30">
    <property type="entry name" value="ETHYLENE INSENSITIVE 3-LIKE 3 PROTEIN"/>
    <property type="match status" value="1"/>
</dbReference>
<sequence length="631" mass="71045">MSHPFTTFPVEVPASPTMYCSDDLGRTANLEVAGRELTENQNNTPHTEDISDDDIDVDELERRMWRDRVRWKRIKERQKLNSQGDRRKQKQSQEAARRKKMSRAQDGILKYMLKMMEVCKAQAFVYGIIPDKGKPMSGASDNIRAWWKEKVRFDCNGPAAISRYNTENGLLEKAEGEAFNVSPIHSLQELQDTTLGSLLSALMQHCDPPQRRFPLEKGIPPPWWPTGNEEWWPNCGLHAGQGPPPYKKPHDLKKSWKVGVLTAVIKHMSPDISKIRKLVRQSKCLQDKMTAKESATWLAVLNQEKSLANQQYHLAGGLRSHESVVTGNFGILSVSSASEYDVEGYVDGPNVFINDRIIEENALYPHFLKVLKQEIDLDHDLGARYHKTMDGLSNANMEHLEKKRKCADNLNDNVLKDMCAYEQCPRLRNTNGLSDVISRNMNQGGFAYRQEDGVTVVHKNEHIHQNLSSVVFGEGHPCSEASIINGIGKDAVAYEEQGLLLPKTRGISQALQRYIQPFAGMPLQTGSLSMQPRRTYEGIEYSCWVSDQPEAHIIGIEKPLKEEAIATAQSSLMGKPIDVMQKYLHDNSEVSNGDALGNIPAQLRDPTFHSYSLRFPSGSLHGNEVLKYSGA</sequence>
<evidence type="ECO:0000256" key="4">
    <source>
        <dbReference type="ARBA" id="ARBA00023242"/>
    </source>
</evidence>
<dbReference type="GO" id="GO:0003700">
    <property type="term" value="F:DNA-binding transcription factor activity"/>
    <property type="evidence" value="ECO:0007669"/>
    <property type="project" value="InterPro"/>
</dbReference>
<feature type="domain" description="Ethylene insensitive 3-like DNA-binding" evidence="6">
    <location>
        <begin position="58"/>
        <end position="305"/>
    </location>
</feature>
<dbReference type="Proteomes" id="UP000825935">
    <property type="component" value="Chromosome 13"/>
</dbReference>
<dbReference type="InterPro" id="IPR023278">
    <property type="entry name" value="Ethylene_insens-like_DNA-bd"/>
</dbReference>
<evidence type="ECO:0000313" key="7">
    <source>
        <dbReference type="EMBL" id="KAH7421636.1"/>
    </source>
</evidence>
<dbReference type="GO" id="GO:0009873">
    <property type="term" value="P:ethylene-activated signaling pathway"/>
    <property type="evidence" value="ECO:0007669"/>
    <property type="project" value="UniProtKB-KW"/>
</dbReference>
<organism evidence="7 8">
    <name type="scientific">Ceratopteris richardii</name>
    <name type="common">Triangle waterfern</name>
    <dbReference type="NCBI Taxonomy" id="49495"/>
    <lineage>
        <taxon>Eukaryota</taxon>
        <taxon>Viridiplantae</taxon>
        <taxon>Streptophyta</taxon>
        <taxon>Embryophyta</taxon>
        <taxon>Tracheophyta</taxon>
        <taxon>Polypodiopsida</taxon>
        <taxon>Polypodiidae</taxon>
        <taxon>Polypodiales</taxon>
        <taxon>Pteridineae</taxon>
        <taxon>Pteridaceae</taxon>
        <taxon>Parkerioideae</taxon>
        <taxon>Ceratopteris</taxon>
    </lineage>
</organism>
<feature type="region of interest" description="Disordered" evidence="5">
    <location>
        <begin position="78"/>
        <end position="101"/>
    </location>
</feature>